<feature type="compositionally biased region" description="Pro residues" evidence="6">
    <location>
        <begin position="897"/>
        <end position="909"/>
    </location>
</feature>
<dbReference type="SUPFAM" id="SSF50249">
    <property type="entry name" value="Nucleic acid-binding proteins"/>
    <property type="match status" value="2"/>
</dbReference>
<keyword evidence="2" id="KW-0963">Cytoplasm</keyword>
<accession>A0A2P6VD60</accession>
<evidence type="ECO:0000256" key="6">
    <source>
        <dbReference type="SAM" id="MobiDB-lite"/>
    </source>
</evidence>
<dbReference type="PANTHER" id="PTHR12913:SF1">
    <property type="entry name" value="COLD SHOCK DOMAIN-CONTAINING PROTEIN E1"/>
    <property type="match status" value="1"/>
</dbReference>
<evidence type="ECO:0000256" key="4">
    <source>
        <dbReference type="ARBA" id="ARBA00022884"/>
    </source>
</evidence>
<dbReference type="InterPro" id="IPR002059">
    <property type="entry name" value="CSP_DNA-bd"/>
</dbReference>
<feature type="compositionally biased region" description="Low complexity" evidence="6">
    <location>
        <begin position="748"/>
        <end position="774"/>
    </location>
</feature>
<evidence type="ECO:0000259" key="7">
    <source>
        <dbReference type="PROSITE" id="PS51857"/>
    </source>
</evidence>
<dbReference type="InterPro" id="IPR012340">
    <property type="entry name" value="NA-bd_OB-fold"/>
</dbReference>
<reference evidence="8 9" key="1">
    <citation type="journal article" date="2018" name="Plant J.">
        <title>Genome sequences of Chlorella sorokiniana UTEX 1602 and Micractinium conductrix SAG 241.80: implications to maltose excretion by a green alga.</title>
        <authorList>
            <person name="Arriola M.B."/>
            <person name="Velmurugan N."/>
            <person name="Zhang Y."/>
            <person name="Plunkett M.H."/>
            <person name="Hondzo H."/>
            <person name="Barney B.M."/>
        </authorList>
    </citation>
    <scope>NUCLEOTIDE SEQUENCE [LARGE SCALE GENOMIC DNA]</scope>
    <source>
        <strain evidence="8 9">SAG 241.80</strain>
    </source>
</reference>
<dbReference type="GO" id="GO:0005737">
    <property type="term" value="C:cytoplasm"/>
    <property type="evidence" value="ECO:0007669"/>
    <property type="project" value="UniProtKB-SubCell"/>
</dbReference>
<evidence type="ECO:0000313" key="8">
    <source>
        <dbReference type="EMBL" id="PSC71991.1"/>
    </source>
</evidence>
<dbReference type="GO" id="GO:0003723">
    <property type="term" value="F:RNA binding"/>
    <property type="evidence" value="ECO:0007669"/>
    <property type="project" value="UniProtKB-KW"/>
</dbReference>
<feature type="compositionally biased region" description="Basic and acidic residues" evidence="6">
    <location>
        <begin position="33"/>
        <end position="47"/>
    </location>
</feature>
<comment type="similarity">
    <text evidence="5">Belongs to the UNR family.</text>
</comment>
<feature type="compositionally biased region" description="Low complexity" evidence="6">
    <location>
        <begin position="707"/>
        <end position="739"/>
    </location>
</feature>
<dbReference type="PROSITE" id="PS00352">
    <property type="entry name" value="CSD_1"/>
    <property type="match status" value="1"/>
</dbReference>
<feature type="compositionally biased region" description="Low complexity" evidence="6">
    <location>
        <begin position="1"/>
        <end position="18"/>
    </location>
</feature>
<sequence>MSAPEAGTPAAAEAAASPGRPPTATTPRSAGRRSIDGGARRSIDGGRARHRHTVEVPENAEAHEGLVVSRQEKFGFIKSSTHEGRYFFHVNDSDGQAVYGSTVSFVVARDLTTGKDVAYRVNTLAAPMGGTPPPAGGAGAGATPPGAARGVRSGTPDRAAGGVAAAEGSAFYRQGSVPAAGEAAGAADSSAAAALGPAPGGAPGLQQQQQQQHFQQQQHPQQRGPGGGHPNQQGGAQQYGQYNRRGGGGGHFQPGPGQGGPEGGPFGGYNNNSNQGQGQGQGQGQQPYGQPYGHFAHRQPSPASSQRDWRVREPPAPSPPSAEAPTDPTLAAAHFPPLGAPADAAPAPRYRGTVAQPARAARHHGMDDGLLLYIDEQGTQQQARYGNYRLGEGTQRLEPGDVVEFELVSFPGAGGGHRKMANDVRFLSKSLLPSPSLEAAVAANEAGDPLGGRQLGRVALLKKEFGFIRQMDRPGDMFFHFSQLEGWSSDDVKVGDDVEYTVRRDRDGTKLSAVQIRRAPQGAVVFETVSEELHRGVILERPQLGKQYLGSSGVVEYVPPGEGGDAAALLLAGGEAAIPGMPGPGKARLPFSPQDVAQGSGSLRVGDHVCFRVLTNLQAVKAAAQATVPGAAAYAGRRAVEVTFVRYAGTVVQVNKERQFGFISYGEDQLLPPGPLHAPTPAEAEAGESGAATAEPSLVSEPTMPTAEPSAAAEAAPAADAPTPAAAEAAPVAEAAAAAAEEEEAKPAADAKPAPEAAAASAEGAGEAPAPAAAGEDKAAAAEQAKAAAKKTRIFFHFKEVTGQHILKPGDEVVFVLHTNLKSGELNAQRVRRTKEGPELPPAPEPAPRPTPVPAVNPNRNKYSGNLSSGGYKQPKIAKGPDGTAGFDFPRPGAVVPPLPGLEPKPEPGPEAEEAEGEAAAEGMEVEAPPAAAPAAAAALAAAAPSPVPGLVAPPAVAPGLSLAQAEAKQAHAAAAKHVADAVPVAGVGAAAGPVMSPTLSGSWQGSTPFSSLAAMSLTDAAVVEQSLPGLSTHLSAHLSAEAPAFVPTAGPGEGSDAGDV</sequence>
<evidence type="ECO:0000256" key="1">
    <source>
        <dbReference type="ARBA" id="ARBA00004496"/>
    </source>
</evidence>
<feature type="compositionally biased region" description="Low complexity" evidence="6">
    <location>
        <begin position="679"/>
        <end position="697"/>
    </location>
</feature>
<evidence type="ECO:0000256" key="3">
    <source>
        <dbReference type="ARBA" id="ARBA00022737"/>
    </source>
</evidence>
<keyword evidence="9" id="KW-1185">Reference proteome</keyword>
<feature type="region of interest" description="Disordered" evidence="6">
    <location>
        <begin position="897"/>
        <end position="919"/>
    </location>
</feature>
<dbReference type="AlphaFoldDB" id="A0A2P6VD60"/>
<dbReference type="Pfam" id="PF00313">
    <property type="entry name" value="CSD"/>
    <property type="match status" value="1"/>
</dbReference>
<dbReference type="CDD" id="cd04458">
    <property type="entry name" value="CSP_CDS"/>
    <property type="match status" value="1"/>
</dbReference>
<dbReference type="STRING" id="554055.A0A2P6VD60"/>
<feature type="region of interest" description="Disordered" evidence="6">
    <location>
        <begin position="190"/>
        <end position="356"/>
    </location>
</feature>
<feature type="compositionally biased region" description="Low complexity" evidence="6">
    <location>
        <begin position="336"/>
        <end position="348"/>
    </location>
</feature>
<gene>
    <name evidence="8" type="ORF">C2E20_4790</name>
</gene>
<feature type="region of interest" description="Disordered" evidence="6">
    <location>
        <begin position="1"/>
        <end position="62"/>
    </location>
</feature>
<feature type="region of interest" description="Disordered" evidence="6">
    <location>
        <begin position="827"/>
        <end position="860"/>
    </location>
</feature>
<dbReference type="InterPro" id="IPR019844">
    <property type="entry name" value="CSD_CS"/>
</dbReference>
<comment type="subcellular location">
    <subcellularLocation>
        <location evidence="1">Cytoplasm</location>
    </subcellularLocation>
</comment>
<feature type="domain" description="CSD" evidence="7">
    <location>
        <begin position="453"/>
        <end position="518"/>
    </location>
</feature>
<dbReference type="Proteomes" id="UP000239649">
    <property type="component" value="Unassembled WGS sequence"/>
</dbReference>
<feature type="compositionally biased region" description="Acidic residues" evidence="6">
    <location>
        <begin position="910"/>
        <end position="919"/>
    </location>
</feature>
<feature type="compositionally biased region" description="Low complexity" evidence="6">
    <location>
        <begin position="204"/>
        <end position="223"/>
    </location>
</feature>
<feature type="compositionally biased region" description="Low complexity" evidence="6">
    <location>
        <begin position="230"/>
        <end position="244"/>
    </location>
</feature>
<evidence type="ECO:0000313" key="9">
    <source>
        <dbReference type="Proteomes" id="UP000239649"/>
    </source>
</evidence>
<feature type="compositionally biased region" description="Low complexity" evidence="6">
    <location>
        <begin position="284"/>
        <end position="293"/>
    </location>
</feature>
<keyword evidence="4" id="KW-0694">RNA-binding</keyword>
<feature type="compositionally biased region" description="Gly residues" evidence="6">
    <location>
        <begin position="245"/>
        <end position="267"/>
    </location>
</feature>
<dbReference type="PROSITE" id="PS51857">
    <property type="entry name" value="CSD_2"/>
    <property type="match status" value="1"/>
</dbReference>
<evidence type="ECO:0000256" key="5">
    <source>
        <dbReference type="ARBA" id="ARBA00044751"/>
    </source>
</evidence>
<feature type="compositionally biased region" description="Pro residues" evidence="6">
    <location>
        <begin position="839"/>
        <end position="855"/>
    </location>
</feature>
<dbReference type="OrthoDB" id="514780at2759"/>
<dbReference type="EMBL" id="LHPF02000012">
    <property type="protein sequence ID" value="PSC71991.1"/>
    <property type="molecule type" value="Genomic_DNA"/>
</dbReference>
<feature type="region of interest" description="Disordered" evidence="6">
    <location>
        <begin position="672"/>
        <end position="779"/>
    </location>
</feature>
<dbReference type="InterPro" id="IPR011129">
    <property type="entry name" value="CSD"/>
</dbReference>
<organism evidence="8 9">
    <name type="scientific">Micractinium conductrix</name>
    <dbReference type="NCBI Taxonomy" id="554055"/>
    <lineage>
        <taxon>Eukaryota</taxon>
        <taxon>Viridiplantae</taxon>
        <taxon>Chlorophyta</taxon>
        <taxon>core chlorophytes</taxon>
        <taxon>Trebouxiophyceae</taxon>
        <taxon>Chlorellales</taxon>
        <taxon>Chlorellaceae</taxon>
        <taxon>Chlorella clade</taxon>
        <taxon>Micractinium</taxon>
    </lineage>
</organism>
<proteinExistence type="inferred from homology"/>
<name>A0A2P6VD60_9CHLO</name>
<dbReference type="SMART" id="SM00357">
    <property type="entry name" value="CSP"/>
    <property type="match status" value="1"/>
</dbReference>
<dbReference type="PANTHER" id="PTHR12913">
    <property type="entry name" value="UNR PROTEIN N-RAS UPSTREAM GENE PROTEIN"/>
    <property type="match status" value="1"/>
</dbReference>
<dbReference type="Gene3D" id="2.40.50.140">
    <property type="entry name" value="Nucleic acid-binding proteins"/>
    <property type="match status" value="3"/>
</dbReference>
<evidence type="ECO:0000256" key="2">
    <source>
        <dbReference type="ARBA" id="ARBA00022490"/>
    </source>
</evidence>
<feature type="compositionally biased region" description="Low complexity" evidence="6">
    <location>
        <begin position="141"/>
        <end position="150"/>
    </location>
</feature>
<keyword evidence="3" id="KW-0677">Repeat</keyword>
<protein>
    <submittedName>
        <fullName evidence="8">Cold shock domain-containing</fullName>
    </submittedName>
</protein>
<comment type="caution">
    <text evidence="8">The sequence shown here is derived from an EMBL/GenBank/DDBJ whole genome shotgun (WGS) entry which is preliminary data.</text>
</comment>
<feature type="region of interest" description="Disordered" evidence="6">
    <location>
        <begin position="129"/>
        <end position="161"/>
    </location>
</feature>